<organism evidence="8 9">
    <name type="scientific">Paenibacillus donghaensis</name>
    <dbReference type="NCBI Taxonomy" id="414771"/>
    <lineage>
        <taxon>Bacteria</taxon>
        <taxon>Bacillati</taxon>
        <taxon>Bacillota</taxon>
        <taxon>Bacilli</taxon>
        <taxon>Bacillales</taxon>
        <taxon>Paenibacillaceae</taxon>
        <taxon>Paenibacillus</taxon>
    </lineage>
</organism>
<dbReference type="SUPFAM" id="SSF88659">
    <property type="entry name" value="Sigma3 and sigma4 domains of RNA polymerase sigma factors"/>
    <property type="match status" value="1"/>
</dbReference>
<dbReference type="Pfam" id="PF08281">
    <property type="entry name" value="Sigma70_r4_2"/>
    <property type="match status" value="1"/>
</dbReference>
<evidence type="ECO:0000259" key="6">
    <source>
        <dbReference type="Pfam" id="PF08281"/>
    </source>
</evidence>
<dbReference type="PANTHER" id="PTHR43133:SF51">
    <property type="entry name" value="RNA POLYMERASE SIGMA FACTOR"/>
    <property type="match status" value="1"/>
</dbReference>
<dbReference type="InterPro" id="IPR039425">
    <property type="entry name" value="RNA_pol_sigma-70-like"/>
</dbReference>
<dbReference type="NCBIfam" id="TIGR02937">
    <property type="entry name" value="sigma70-ECF"/>
    <property type="match status" value="1"/>
</dbReference>
<evidence type="ECO:0000256" key="1">
    <source>
        <dbReference type="ARBA" id="ARBA00010641"/>
    </source>
</evidence>
<dbReference type="AlphaFoldDB" id="A0A2Z2K8R2"/>
<gene>
    <name evidence="8" type="ORF">B9T62_20775</name>
</gene>
<evidence type="ECO:0000256" key="3">
    <source>
        <dbReference type="ARBA" id="ARBA00023082"/>
    </source>
</evidence>
<sequence>MQQWIEQAQQGDDEAFGQLMQHMRGMAYAVSYDMLKDVQLAEDVVQEASIEAYLNLKNLREPAAFPGWFKTIVVRQCHRQLRRSTHKLQPLDESVQRPTDAPGVAELAERREGERALRESVGHLSAKLRVPVELFYYYGYSLQEISAYLDLPVATLKKRLFDARRKLRGALPVADLASMFNLFYEGGRKMLHIVNGDHVGDMLKQGIVQGEVLVWREVYPAGPIFVNPAGEQERALRAEVLEHSLGIPAAEYKAACEQQESSISGFQKYDEVVLWFEHDLFDQSMLAYLLHWFKGQKHGNTRFSLLCIGEFPGIELFHGLGQLTKAQLKTLNGTWRSIGRREMELGSEFWQAYASPDPSLMAGLLEQRREELTAAGLLFMHDAFQAHLTRLPSVRNGLGRCEQTTLKILQKGSCALVELFRRVTDLLHLLGMGDLEFFRYLQVLGEGDHPLVRMEGETSSLAWRQVPDVLNRRVQLTSQGEQVLAGLADRIAVQGMDQWFGGLHLQGHSVAWRWDDCGGGLVDYSTI</sequence>
<dbReference type="Pfam" id="PF08874">
    <property type="entry name" value="DUF1835"/>
    <property type="match status" value="1"/>
</dbReference>
<dbReference type="OrthoDB" id="127805at2"/>
<name>A0A2Z2K8R2_9BACL</name>
<evidence type="ECO:0000259" key="7">
    <source>
        <dbReference type="Pfam" id="PF08874"/>
    </source>
</evidence>
<dbReference type="InterPro" id="IPR013324">
    <property type="entry name" value="RNA_pol_sigma_r3/r4-like"/>
</dbReference>
<dbReference type="InterPro" id="IPR007627">
    <property type="entry name" value="RNA_pol_sigma70_r2"/>
</dbReference>
<dbReference type="RefSeq" id="WP_087917023.1">
    <property type="nucleotide sequence ID" value="NZ_CP021780.1"/>
</dbReference>
<reference evidence="8 9" key="1">
    <citation type="submission" date="2017-06" db="EMBL/GenBank/DDBJ databases">
        <title>Complete genome sequence of Paenibacillus donghaensis KCTC 13049T isolated from East Sea sediment, South Korea.</title>
        <authorList>
            <person name="Jung B.K."/>
            <person name="Hong S.-J."/>
            <person name="Shin J.-H."/>
        </authorList>
    </citation>
    <scope>NUCLEOTIDE SEQUENCE [LARGE SCALE GENOMIC DNA]</scope>
    <source>
        <strain evidence="8 9">KCTC 13049</strain>
    </source>
</reference>
<feature type="domain" description="DUF1835" evidence="7">
    <location>
        <begin position="191"/>
        <end position="297"/>
    </location>
</feature>
<protein>
    <submittedName>
        <fullName evidence="8">RNA polymerase subunit sigma</fullName>
    </submittedName>
</protein>
<accession>A0A2Z2K8R2</accession>
<dbReference type="Pfam" id="PF04542">
    <property type="entry name" value="Sigma70_r2"/>
    <property type="match status" value="1"/>
</dbReference>
<comment type="similarity">
    <text evidence="1">Belongs to the sigma-70 factor family. ECF subfamily.</text>
</comment>
<dbReference type="GO" id="GO:0006352">
    <property type="term" value="P:DNA-templated transcription initiation"/>
    <property type="evidence" value="ECO:0007669"/>
    <property type="project" value="InterPro"/>
</dbReference>
<evidence type="ECO:0000259" key="5">
    <source>
        <dbReference type="Pfam" id="PF04542"/>
    </source>
</evidence>
<evidence type="ECO:0000256" key="4">
    <source>
        <dbReference type="ARBA" id="ARBA00023163"/>
    </source>
</evidence>
<dbReference type="GO" id="GO:0003677">
    <property type="term" value="F:DNA binding"/>
    <property type="evidence" value="ECO:0007669"/>
    <property type="project" value="InterPro"/>
</dbReference>
<keyword evidence="3" id="KW-0731">Sigma factor</keyword>
<dbReference type="SUPFAM" id="SSF88946">
    <property type="entry name" value="Sigma2 domain of RNA polymerase sigma factors"/>
    <property type="match status" value="1"/>
</dbReference>
<dbReference type="Gene3D" id="1.10.10.10">
    <property type="entry name" value="Winged helix-like DNA-binding domain superfamily/Winged helix DNA-binding domain"/>
    <property type="match status" value="1"/>
</dbReference>
<dbReference type="CDD" id="cd06171">
    <property type="entry name" value="Sigma70_r4"/>
    <property type="match status" value="1"/>
</dbReference>
<evidence type="ECO:0000313" key="8">
    <source>
        <dbReference type="EMBL" id="ASA23026.1"/>
    </source>
</evidence>
<keyword evidence="2" id="KW-0805">Transcription regulation</keyword>
<proteinExistence type="inferred from homology"/>
<dbReference type="KEGG" id="pdh:B9T62_20775"/>
<dbReference type="EMBL" id="CP021780">
    <property type="protein sequence ID" value="ASA23026.1"/>
    <property type="molecule type" value="Genomic_DNA"/>
</dbReference>
<dbReference type="InterPro" id="IPR013249">
    <property type="entry name" value="RNA_pol_sigma70_r4_t2"/>
</dbReference>
<evidence type="ECO:0000256" key="2">
    <source>
        <dbReference type="ARBA" id="ARBA00023015"/>
    </source>
</evidence>
<keyword evidence="9" id="KW-1185">Reference proteome</keyword>
<dbReference type="Gene3D" id="1.10.1740.10">
    <property type="match status" value="1"/>
</dbReference>
<dbReference type="InterPro" id="IPR014284">
    <property type="entry name" value="RNA_pol_sigma-70_dom"/>
</dbReference>
<dbReference type="Proteomes" id="UP000249890">
    <property type="component" value="Chromosome"/>
</dbReference>
<dbReference type="GO" id="GO:0016987">
    <property type="term" value="F:sigma factor activity"/>
    <property type="evidence" value="ECO:0007669"/>
    <property type="project" value="UniProtKB-KW"/>
</dbReference>
<feature type="domain" description="RNA polymerase sigma-70 region 2" evidence="5">
    <location>
        <begin position="19"/>
        <end position="84"/>
    </location>
</feature>
<keyword evidence="4" id="KW-0804">Transcription</keyword>
<dbReference type="InterPro" id="IPR013325">
    <property type="entry name" value="RNA_pol_sigma_r2"/>
</dbReference>
<dbReference type="InterPro" id="IPR036388">
    <property type="entry name" value="WH-like_DNA-bd_sf"/>
</dbReference>
<dbReference type="InterPro" id="IPR014973">
    <property type="entry name" value="DUF1835"/>
</dbReference>
<evidence type="ECO:0000313" key="9">
    <source>
        <dbReference type="Proteomes" id="UP000249890"/>
    </source>
</evidence>
<feature type="domain" description="RNA polymerase sigma factor 70 region 4 type 2" evidence="6">
    <location>
        <begin position="115"/>
        <end position="167"/>
    </location>
</feature>
<dbReference type="PANTHER" id="PTHR43133">
    <property type="entry name" value="RNA POLYMERASE ECF-TYPE SIGMA FACTO"/>
    <property type="match status" value="1"/>
</dbReference>